<dbReference type="AlphaFoldDB" id="A0A6A4GIJ7"/>
<dbReference type="GO" id="GO:0005835">
    <property type="term" value="C:fatty acid synthase complex"/>
    <property type="evidence" value="ECO:0007669"/>
    <property type="project" value="InterPro"/>
</dbReference>
<dbReference type="Gene3D" id="3.30.70.2430">
    <property type="match status" value="1"/>
</dbReference>
<organism evidence="3 4">
    <name type="scientific">Gymnopus androsaceus JB14</name>
    <dbReference type="NCBI Taxonomy" id="1447944"/>
    <lineage>
        <taxon>Eukaryota</taxon>
        <taxon>Fungi</taxon>
        <taxon>Dikarya</taxon>
        <taxon>Basidiomycota</taxon>
        <taxon>Agaricomycotina</taxon>
        <taxon>Agaricomycetes</taxon>
        <taxon>Agaricomycetidae</taxon>
        <taxon>Agaricales</taxon>
        <taxon>Marasmiineae</taxon>
        <taxon>Omphalotaceae</taxon>
        <taxon>Gymnopus</taxon>
    </lineage>
</organism>
<keyword evidence="1" id="KW-0808">Transferase</keyword>
<dbReference type="Gene3D" id="6.10.250.1850">
    <property type="match status" value="1"/>
</dbReference>
<dbReference type="PRINTS" id="PR01483">
    <property type="entry name" value="FASYNTHASE"/>
</dbReference>
<dbReference type="GO" id="GO:0004312">
    <property type="term" value="F:fatty acid synthase activity"/>
    <property type="evidence" value="ECO:0007669"/>
    <property type="project" value="InterPro"/>
</dbReference>
<accession>A0A6A4GIJ7</accession>
<dbReference type="Gene3D" id="6.10.250.1930">
    <property type="match status" value="1"/>
</dbReference>
<evidence type="ECO:0000259" key="2">
    <source>
        <dbReference type="PROSITE" id="PS50075"/>
    </source>
</evidence>
<dbReference type="InterPro" id="IPR009081">
    <property type="entry name" value="PP-bd_ACP"/>
</dbReference>
<dbReference type="InterPro" id="IPR016035">
    <property type="entry name" value="Acyl_Trfase/lysoPLipase"/>
</dbReference>
<dbReference type="Gene3D" id="3.90.25.70">
    <property type="match status" value="1"/>
</dbReference>
<dbReference type="Gene3D" id="6.10.140.1400">
    <property type="match status" value="1"/>
</dbReference>
<dbReference type="GO" id="GO:0008897">
    <property type="term" value="F:holo-[acyl-carrier-protein] synthase activity"/>
    <property type="evidence" value="ECO:0007669"/>
    <property type="project" value="InterPro"/>
</dbReference>
<dbReference type="PROSITE" id="PS50075">
    <property type="entry name" value="CARRIER"/>
    <property type="match status" value="1"/>
</dbReference>
<proteinExistence type="predicted"/>
<reference evidence="3" key="1">
    <citation type="journal article" date="2019" name="Environ. Microbiol.">
        <title>Fungal ecological strategies reflected in gene transcription - a case study of two litter decomposers.</title>
        <authorList>
            <person name="Barbi F."/>
            <person name="Kohler A."/>
            <person name="Barry K."/>
            <person name="Baskaran P."/>
            <person name="Daum C."/>
            <person name="Fauchery L."/>
            <person name="Ihrmark K."/>
            <person name="Kuo A."/>
            <person name="LaButti K."/>
            <person name="Lipzen A."/>
            <person name="Morin E."/>
            <person name="Grigoriev I.V."/>
            <person name="Henrissat B."/>
            <person name="Lindahl B."/>
            <person name="Martin F."/>
        </authorList>
    </citation>
    <scope>NUCLEOTIDE SEQUENCE</scope>
    <source>
        <strain evidence="3">JB14</strain>
    </source>
</reference>
<evidence type="ECO:0000313" key="4">
    <source>
        <dbReference type="Proteomes" id="UP000799118"/>
    </source>
</evidence>
<dbReference type="InterPro" id="IPR003965">
    <property type="entry name" value="Fatty_acid_synthase"/>
</dbReference>
<dbReference type="PANTHER" id="PTHR10982:SF21">
    <property type="entry name" value="FATTY ACID SYNTHASE SUBUNIT BETA"/>
    <property type="match status" value="1"/>
</dbReference>
<dbReference type="OrthoDB" id="3020002at2759"/>
<dbReference type="PANTHER" id="PTHR10982">
    <property type="entry name" value="MALONYL COA-ACYL CARRIER PROTEIN TRANSACYLASE"/>
    <property type="match status" value="1"/>
</dbReference>
<dbReference type="SUPFAM" id="SSF52151">
    <property type="entry name" value="FabD/lysophospholipase-like"/>
    <property type="match status" value="1"/>
</dbReference>
<dbReference type="InterPro" id="IPR050830">
    <property type="entry name" value="Fungal_FAS"/>
</dbReference>
<dbReference type="InterPro" id="IPR014043">
    <property type="entry name" value="Acyl_transferase_dom"/>
</dbReference>
<feature type="domain" description="Carrier" evidence="2">
    <location>
        <begin position="457"/>
        <end position="532"/>
    </location>
</feature>
<sequence>MLIGINVLVLSGMVPTNIFAWYTDSPSSKLSRTTRRTRLSISVVSKGKPSANVTWICLTILWIRMGTSKPPLFVDIRTPKYTFSHPNGLLFAMQFAQIALVVTEKAVFEDMRAKGFVQTDCAFAGHSLGEYSALVSTANVLAISALVDIVFYCEIMMQRAVKRDSKNHSNYAMCAVNPSRISKSFSDAALWEVVESISQLTGTLLEILNYNVEGQQYVCAGELVALQTMANVLNYLKVKKIDIAKLTETLSIEKVKEMLGDIVQECHAGVMPFRTYLSKKIDPTHLNPDLLIGNYIPNLIAKPFDVSQEYAQIIYNQTSSPRLGKVLRKWDEDKWGSAVKRQQLIQMQDLLFAQFHFEQLIKLGPSLTLTGMATHMLKAKYEMQDGCVSLTREILCHAKHSKEIYYLFEDDASAASEPEVEAPAAASAPVASTPAPVAVTAPVGASGLAASIEDVPIKSSNILIAIVSQKLKKPVSEISMSKSIKDLIGGKSTLQNEILGNLQQEFSSAPEKGEELPLEELGPALGSGHSGALGKYTTGLISRLIGGTSFEIMSLGPLRADGVLLLGTTMEPTKRLGSEAEAKAWLNGVTTVYAQRSGISLAAPGAAGGGGGGAEQERFTMHYFKRDSCSGEIAFDAEKANSAALQAKLDSIAKEHGNL</sequence>
<dbReference type="Pfam" id="PF18325">
    <property type="entry name" value="Fas_alpha_ACP"/>
    <property type="match status" value="1"/>
</dbReference>
<name>A0A6A4GIJ7_9AGAR</name>
<dbReference type="Proteomes" id="UP000799118">
    <property type="component" value="Unassembled WGS sequence"/>
</dbReference>
<dbReference type="InterPro" id="IPR040899">
    <property type="entry name" value="Fas_alpha_ACP"/>
</dbReference>
<evidence type="ECO:0000313" key="3">
    <source>
        <dbReference type="EMBL" id="KAE9385207.1"/>
    </source>
</evidence>
<dbReference type="Pfam" id="PF00698">
    <property type="entry name" value="Acyl_transf_1"/>
    <property type="match status" value="1"/>
</dbReference>
<evidence type="ECO:0000256" key="1">
    <source>
        <dbReference type="ARBA" id="ARBA00022679"/>
    </source>
</evidence>
<dbReference type="EMBL" id="ML770015">
    <property type="protein sequence ID" value="KAE9385207.1"/>
    <property type="molecule type" value="Genomic_DNA"/>
</dbReference>
<dbReference type="GO" id="GO:0006633">
    <property type="term" value="P:fatty acid biosynthetic process"/>
    <property type="evidence" value="ECO:0007669"/>
    <property type="project" value="InterPro"/>
</dbReference>
<keyword evidence="4" id="KW-1185">Reference proteome</keyword>
<gene>
    <name evidence="3" type="ORF">BT96DRAFT_1007268</name>
</gene>
<protein>
    <recommendedName>
        <fullName evidence="2">Carrier domain-containing protein</fullName>
    </recommendedName>
</protein>